<dbReference type="OrthoDB" id="4161328at2759"/>
<feature type="compositionally biased region" description="Low complexity" evidence="1">
    <location>
        <begin position="290"/>
        <end position="303"/>
    </location>
</feature>
<proteinExistence type="predicted"/>
<sequence>MCKIIRYRYTKCWRPADAGEDYDEHDPKNLCDGGVDSQKIPCFTEVCDQHEDGIPRYQYVFGGFLNEPPKCNPTVEICYIPTHCALHRQQMVCAGIPVPVDANIHTEPEAPLPDFTWHIPRVPLRDPGFRMVDWNPEPRRVPLDQPPVSPKTQATFNPEQGGVINAMYDPEHWVSADGRPIDLLENHYADPDVNDFPAFPRIKGPAMPPPGPPSTQDTQTPVPQSVQAEPQPANPQLPSQCNGSQGQPPHSNPQNEQQTLSAVTGDIPLPALLSGNMFGNWREVSKAGRSSAGLSSSDSSSSSPQVPAVGWPNRDLSSTPDPESTGKSPIWEQDLLAQLQSFSGGDKSQAPQAVSRLQSPGQNANPQGQKRSDDDGEEEQMPLKRRKLNPGTPATSVAKRHDMTLRSSGAGASTARGTSTTGPTSTHRMKLRPRTPRIAPAPIPVRPNTPAAGTVTKRKTRTVARAGTRGSGISNAPGKAKSTSKKPKRPPQRANKVQKKQKKQKKQETKKTTTQTQRPARKQVRGRGTAPQQAATSTTPSSTSTTGPMTRSRRAAQGAQLNPGMD</sequence>
<dbReference type="AlphaFoldDB" id="A0A177FIE6"/>
<feature type="compositionally biased region" description="Low complexity" evidence="1">
    <location>
        <begin position="407"/>
        <end position="426"/>
    </location>
</feature>
<evidence type="ECO:0000313" key="2">
    <source>
        <dbReference type="EMBL" id="OAG44083.1"/>
    </source>
</evidence>
<name>A0A177FIE6_9EURO</name>
<evidence type="ECO:0000256" key="1">
    <source>
        <dbReference type="SAM" id="MobiDB-lite"/>
    </source>
</evidence>
<gene>
    <name evidence="2" type="ORF">AYO21_01540</name>
</gene>
<feature type="region of interest" description="Disordered" evidence="1">
    <location>
        <begin position="285"/>
        <end position="566"/>
    </location>
</feature>
<reference evidence="2 3" key="1">
    <citation type="submission" date="2016-03" db="EMBL/GenBank/DDBJ databases">
        <title>Draft genome sequence of the Fonsecaea monophora CBS 269.37.</title>
        <authorList>
            <person name="Bombassaro A."/>
            <person name="Vinicius W.A."/>
            <person name="De Hoog S."/>
            <person name="Sun J."/>
            <person name="Souza E.M."/>
            <person name="Raittz R.T."/>
            <person name="Costa F."/>
            <person name="Leao A.C."/>
            <person name="Tadra-Sfeir M.Z."/>
            <person name="Baura V."/>
            <person name="Balsanelli E."/>
            <person name="Pedrosa F.O."/>
            <person name="Moreno L.F."/>
            <person name="Steffens M.B."/>
            <person name="Xi L."/>
            <person name="Bocca A.L."/>
            <person name="Felipe M.S."/>
            <person name="Teixeira M."/>
            <person name="Telles Filho F.Q."/>
            <person name="Azevedo C.M."/>
            <person name="Gomes R."/>
            <person name="Vicente V.A."/>
        </authorList>
    </citation>
    <scope>NUCLEOTIDE SEQUENCE [LARGE SCALE GENOMIC DNA]</scope>
    <source>
        <strain evidence="2 3">CBS 269.37</strain>
    </source>
</reference>
<comment type="caution">
    <text evidence="2">The sequence shown here is derived from an EMBL/GenBank/DDBJ whole genome shotgun (WGS) entry which is preliminary data.</text>
</comment>
<feature type="compositionally biased region" description="Polar residues" evidence="1">
    <location>
        <begin position="315"/>
        <end position="327"/>
    </location>
</feature>
<dbReference type="Proteomes" id="UP000077002">
    <property type="component" value="Unassembled WGS sequence"/>
</dbReference>
<feature type="compositionally biased region" description="Basic residues" evidence="1">
    <location>
        <begin position="482"/>
        <end position="505"/>
    </location>
</feature>
<feature type="compositionally biased region" description="Polar residues" evidence="1">
    <location>
        <begin position="349"/>
        <end position="369"/>
    </location>
</feature>
<dbReference type="EMBL" id="LVKK01000006">
    <property type="protein sequence ID" value="OAG44083.1"/>
    <property type="molecule type" value="Genomic_DNA"/>
</dbReference>
<feature type="compositionally biased region" description="Polar residues" evidence="1">
    <location>
        <begin position="214"/>
        <end position="258"/>
    </location>
</feature>
<keyword evidence="3" id="KW-1185">Reference proteome</keyword>
<feature type="region of interest" description="Disordered" evidence="1">
    <location>
        <begin position="195"/>
        <end position="258"/>
    </location>
</feature>
<protein>
    <submittedName>
        <fullName evidence="2">Uncharacterized protein</fullName>
    </submittedName>
</protein>
<organism evidence="2 3">
    <name type="scientific">Fonsecaea monophora</name>
    <dbReference type="NCBI Taxonomy" id="254056"/>
    <lineage>
        <taxon>Eukaryota</taxon>
        <taxon>Fungi</taxon>
        <taxon>Dikarya</taxon>
        <taxon>Ascomycota</taxon>
        <taxon>Pezizomycotina</taxon>
        <taxon>Eurotiomycetes</taxon>
        <taxon>Chaetothyriomycetidae</taxon>
        <taxon>Chaetothyriales</taxon>
        <taxon>Herpotrichiellaceae</taxon>
        <taxon>Fonsecaea</taxon>
    </lineage>
</organism>
<dbReference type="GeneID" id="34596718"/>
<feature type="compositionally biased region" description="Low complexity" evidence="1">
    <location>
        <begin position="529"/>
        <end position="546"/>
    </location>
</feature>
<evidence type="ECO:0000313" key="3">
    <source>
        <dbReference type="Proteomes" id="UP000077002"/>
    </source>
</evidence>
<dbReference type="RefSeq" id="XP_022516035.1">
    <property type="nucleotide sequence ID" value="XM_022651522.1"/>
</dbReference>
<accession>A0A177FIE6</accession>